<dbReference type="PROSITE" id="PS51257">
    <property type="entry name" value="PROKAR_LIPOPROTEIN"/>
    <property type="match status" value="1"/>
</dbReference>
<gene>
    <name evidence="1" type="ORF">BSV1_0236</name>
</gene>
<dbReference type="Proteomes" id="UP000006166">
    <property type="component" value="Unassembled WGS sequence"/>
</dbReference>
<keyword evidence="2" id="KW-1185">Reference proteome</keyword>
<evidence type="ECO:0000313" key="1">
    <source>
        <dbReference type="EMBL" id="EEH00923.1"/>
    </source>
</evidence>
<dbReference type="EMBL" id="ABJZ02000005">
    <property type="protein sequence ID" value="EEH00923.1"/>
    <property type="molecule type" value="Genomic_DNA"/>
</dbReference>
<dbReference type="AlphaFoldDB" id="A0A826H338"/>
<protein>
    <recommendedName>
        <fullName evidence="3">Lipoprotein</fullName>
    </recommendedName>
</protein>
<evidence type="ECO:0008006" key="3">
    <source>
        <dbReference type="Google" id="ProtNLM"/>
    </source>
</evidence>
<sequence length="91" mass="10195">MPGRKDLFFLILFLSFSIIISCRVKEIVIKNDNCIKAKGISEKEILLASSSCNLQDDLNGDSINDGIKANNLNLSKIKTFLLNMYVCCFNC</sequence>
<name>A0A826H338_9SPIR</name>
<evidence type="ECO:0000313" key="2">
    <source>
        <dbReference type="Proteomes" id="UP000006166"/>
    </source>
</evidence>
<dbReference type="RefSeq" id="WP_008882845.1">
    <property type="nucleotide sequence ID" value="NZ_ABJZ02000005.1"/>
</dbReference>
<organism evidence="1 2">
    <name type="scientific">Borreliella finlandensis</name>
    <dbReference type="NCBI Taxonomy" id="498741"/>
    <lineage>
        <taxon>Bacteria</taxon>
        <taxon>Pseudomonadati</taxon>
        <taxon>Spirochaetota</taxon>
        <taxon>Spirochaetia</taxon>
        <taxon>Spirochaetales</taxon>
        <taxon>Borreliaceae</taxon>
        <taxon>Borreliella</taxon>
    </lineage>
</organism>
<proteinExistence type="predicted"/>
<comment type="caution">
    <text evidence="1">The sequence shown here is derived from an EMBL/GenBank/DDBJ whole genome shotgun (WGS) entry which is preliminary data.</text>
</comment>
<accession>A0A826H338</accession>
<reference evidence="1 2" key="1">
    <citation type="journal article" date="2011" name="J. Bacteriol.">
        <title>Whole genome sequence of an unusual Borrelia burgdorferi sensu lato isolate.</title>
        <authorList>
            <person name="Casjens S.R."/>
            <person name="Fraser-Liggett C.M."/>
            <person name="Mongodin E.F."/>
            <person name="Qiu W.G."/>
            <person name="Dunn J.J."/>
            <person name="Luft B.J."/>
            <person name="Schutzer S.E."/>
        </authorList>
    </citation>
    <scope>NUCLEOTIDE SEQUENCE [LARGE SCALE GENOMIC DNA]</scope>
    <source>
        <strain evidence="1 2">SV1</strain>
    </source>
</reference>